<sequence>MKTSKLLQLLVVLSLMISQAFSQSQNNDWENPRLVEFNKEKPRATFMLFDHAADVKADVYSKSQWHKTLNGTWKFVYTDKYANRLTDFYRDDLNDKTWADIPVPSNWELKGFGVPIYTNVVYPHPRNPPFIGENNPVGTYRRTFTVPENWSGREVLLHFASISGYAEVYVNGKRVGMSKVSKSPAEFNITNHLKKGDNVLAVQVFRWHDGSYLEDQDFWRLSGIERDVFLVAVPKVSVWDFFVKADLDNQYKNGVLTASIDLRKFTGASTKVATVNVAVVDKSGKTVFTQDQKLDIKSDVNTANFSGTINNVSKWSAESPALYDFIITTKDEKGTSLGVTGSKIGFRKVEIKNAQLMVNGMSILVKGANRHEHDDVNGRVPSRELMVKDIQLMKQFNLNSVRTSHYPNDPLWYKLCDQYGLYVVDEANIETHGMGVSYDRWLDKSKHPAYLPEWAPAHMDRIERLVERDKNHASVIIWSLGNECGNGQVFFDAYKWIKERDNTRPVQFEQSGEDSNTDIVCPMYPSIEYMKSYAAANKERPYIMCEYAHAMGNSSGNFQEYWDIIMSSKHMQGGFIWDWVDQGIKTTSPDGKIFWAYGGDLGGYHLQNDENFCANGLISADRIPHPGLYEVKKVYQNILFKNSDLAAGTINIHNLFDFTNLDQFDFKWELYRNGEKIKEAPFIVSLAPHQQKKVKLQLPSMKSLPGTEYYLNVYAYTKQADELVPAGHEIAREQFKLNGDYFQFESKNNSRLVVSKENNILKLTAGDVLTEFDTRSGRIIRFGAKDGSRPIIQFPEPHFWRAPTDNDFGSGMQVQLGIWRTAHVNRLVKNITVGQESSAGIPVKVEYELSGVQVPYTIEYLFKNDGAIQVTASMDMSGRELPELPRFGMTMELPGAFSTLSYYGRGPWENYSDRKASSFVGRYKDQVENQATWTYIRPQENGYKTDVRWLSLTDGKGKGIHIEGLQPLGFSALNNRTEDFDPGLTKKQQHPTDIKPRQNVFLNVDLKQRGVGGDNSWGALPHQPYRLLEKQYSYSYIIRLLN</sequence>
<evidence type="ECO:0000313" key="16">
    <source>
        <dbReference type="Proteomes" id="UP000238034"/>
    </source>
</evidence>
<evidence type="ECO:0000256" key="9">
    <source>
        <dbReference type="ARBA" id="ARBA00022837"/>
    </source>
</evidence>
<accession>A0A2T0UB42</accession>
<feature type="domain" description="Beta galactosidase small chain/" evidence="14">
    <location>
        <begin position="762"/>
        <end position="1039"/>
    </location>
</feature>
<dbReference type="Gene3D" id="2.70.98.10">
    <property type="match status" value="1"/>
</dbReference>
<feature type="signal peptide" evidence="13">
    <location>
        <begin position="1"/>
        <end position="22"/>
    </location>
</feature>
<dbReference type="RefSeq" id="WP_106290362.1">
    <property type="nucleotide sequence ID" value="NZ_PVTH01000001.1"/>
</dbReference>
<dbReference type="GO" id="GO:0005990">
    <property type="term" value="P:lactose catabolic process"/>
    <property type="evidence" value="ECO:0007669"/>
    <property type="project" value="TreeGrafter"/>
</dbReference>
<dbReference type="SMART" id="SM01038">
    <property type="entry name" value="Bgal_small_N"/>
    <property type="match status" value="1"/>
</dbReference>
<evidence type="ECO:0000256" key="3">
    <source>
        <dbReference type="ARBA" id="ARBA00001959"/>
    </source>
</evidence>
<evidence type="ECO:0000256" key="4">
    <source>
        <dbReference type="ARBA" id="ARBA00007401"/>
    </source>
</evidence>
<dbReference type="InterPro" id="IPR017853">
    <property type="entry name" value="GH"/>
</dbReference>
<dbReference type="OrthoDB" id="9801077at2"/>
<dbReference type="FunFam" id="3.20.20.80:FF:000018">
    <property type="entry name" value="Beta-galactosidase"/>
    <property type="match status" value="1"/>
</dbReference>
<keyword evidence="13" id="KW-0732">Signal</keyword>
<feature type="chain" id="PRO_5015691540" description="Beta-galactosidase" evidence="13">
    <location>
        <begin position="23"/>
        <end position="1042"/>
    </location>
</feature>
<dbReference type="Proteomes" id="UP000238034">
    <property type="component" value="Unassembled WGS sequence"/>
</dbReference>
<name>A0A2T0UB42_9SPHI</name>
<dbReference type="SUPFAM" id="SSF51445">
    <property type="entry name" value="(Trans)glycosidases"/>
    <property type="match status" value="1"/>
</dbReference>
<evidence type="ECO:0000256" key="12">
    <source>
        <dbReference type="RuleBase" id="RU361154"/>
    </source>
</evidence>
<dbReference type="SUPFAM" id="SSF49303">
    <property type="entry name" value="beta-Galactosidase/glucuronidase domain"/>
    <property type="match status" value="2"/>
</dbReference>
<dbReference type="InterPro" id="IPR013783">
    <property type="entry name" value="Ig-like_fold"/>
</dbReference>
<dbReference type="InterPro" id="IPR032312">
    <property type="entry name" value="LacZ_4"/>
</dbReference>
<dbReference type="GO" id="GO:0004565">
    <property type="term" value="F:beta-galactosidase activity"/>
    <property type="evidence" value="ECO:0007669"/>
    <property type="project" value="UniProtKB-EC"/>
</dbReference>
<gene>
    <name evidence="15" type="ORF">B0I27_101124</name>
</gene>
<evidence type="ECO:0000256" key="1">
    <source>
        <dbReference type="ARBA" id="ARBA00001412"/>
    </source>
</evidence>
<dbReference type="InterPro" id="IPR006101">
    <property type="entry name" value="Glyco_hydro_2"/>
</dbReference>
<protein>
    <recommendedName>
        <fullName evidence="7 12">Beta-galactosidase</fullName>
        <ecNumber evidence="6 12">3.2.1.23</ecNumber>
    </recommendedName>
    <alternativeName>
        <fullName evidence="11 12">Lactase</fullName>
    </alternativeName>
</protein>
<dbReference type="InterPro" id="IPR050347">
    <property type="entry name" value="Bact_Beta-galactosidase"/>
</dbReference>
<evidence type="ECO:0000256" key="5">
    <source>
        <dbReference type="ARBA" id="ARBA00011245"/>
    </source>
</evidence>
<dbReference type="PANTHER" id="PTHR46323:SF2">
    <property type="entry name" value="BETA-GALACTOSIDASE"/>
    <property type="match status" value="1"/>
</dbReference>
<evidence type="ECO:0000256" key="7">
    <source>
        <dbReference type="ARBA" id="ARBA00013303"/>
    </source>
</evidence>
<dbReference type="InterPro" id="IPR008979">
    <property type="entry name" value="Galactose-bd-like_sf"/>
</dbReference>
<dbReference type="GO" id="GO:0030246">
    <property type="term" value="F:carbohydrate binding"/>
    <property type="evidence" value="ECO:0007669"/>
    <property type="project" value="InterPro"/>
</dbReference>
<evidence type="ECO:0000256" key="13">
    <source>
        <dbReference type="SAM" id="SignalP"/>
    </source>
</evidence>
<dbReference type="AlphaFoldDB" id="A0A2T0UB42"/>
<comment type="caution">
    <text evidence="15">The sequence shown here is derived from an EMBL/GenBank/DDBJ whole genome shotgun (WGS) entry which is preliminary data.</text>
</comment>
<comment type="catalytic activity">
    <reaction evidence="1 12">
        <text>Hydrolysis of terminal non-reducing beta-D-galactose residues in beta-D-galactosides.</text>
        <dbReference type="EC" id="3.2.1.23"/>
    </reaction>
</comment>
<dbReference type="PANTHER" id="PTHR46323">
    <property type="entry name" value="BETA-GALACTOSIDASE"/>
    <property type="match status" value="1"/>
</dbReference>
<evidence type="ECO:0000256" key="8">
    <source>
        <dbReference type="ARBA" id="ARBA00022801"/>
    </source>
</evidence>
<evidence type="ECO:0000256" key="11">
    <source>
        <dbReference type="ARBA" id="ARBA00032230"/>
    </source>
</evidence>
<dbReference type="InterPro" id="IPR006103">
    <property type="entry name" value="Glyco_hydro_2_cat"/>
</dbReference>
<dbReference type="InterPro" id="IPR036156">
    <property type="entry name" value="Beta-gal/glucu_dom_sf"/>
</dbReference>
<evidence type="ECO:0000259" key="14">
    <source>
        <dbReference type="SMART" id="SM01038"/>
    </source>
</evidence>
<dbReference type="GO" id="GO:0009341">
    <property type="term" value="C:beta-galactosidase complex"/>
    <property type="evidence" value="ECO:0007669"/>
    <property type="project" value="InterPro"/>
</dbReference>
<dbReference type="InterPro" id="IPR014718">
    <property type="entry name" value="GH-type_carb-bd"/>
</dbReference>
<evidence type="ECO:0000256" key="2">
    <source>
        <dbReference type="ARBA" id="ARBA00001913"/>
    </source>
</evidence>
<dbReference type="Gene3D" id="2.60.120.260">
    <property type="entry name" value="Galactose-binding domain-like"/>
    <property type="match status" value="1"/>
</dbReference>
<proteinExistence type="inferred from homology"/>
<dbReference type="Pfam" id="PF02929">
    <property type="entry name" value="Bgal_small_N"/>
    <property type="match status" value="1"/>
</dbReference>
<organism evidence="15 16">
    <name type="scientific">Arcticibacter pallidicorallinus</name>
    <dbReference type="NCBI Taxonomy" id="1259464"/>
    <lineage>
        <taxon>Bacteria</taxon>
        <taxon>Pseudomonadati</taxon>
        <taxon>Bacteroidota</taxon>
        <taxon>Sphingobacteriia</taxon>
        <taxon>Sphingobacteriales</taxon>
        <taxon>Sphingobacteriaceae</taxon>
        <taxon>Arcticibacter</taxon>
    </lineage>
</organism>
<reference evidence="15 16" key="1">
    <citation type="submission" date="2018-03" db="EMBL/GenBank/DDBJ databases">
        <title>Genomic Encyclopedia of Type Strains, Phase III (KMG-III): the genomes of soil and plant-associated and newly described type strains.</title>
        <authorList>
            <person name="Whitman W."/>
        </authorList>
    </citation>
    <scope>NUCLEOTIDE SEQUENCE [LARGE SCALE GENOMIC DNA]</scope>
    <source>
        <strain evidence="15 16">CGMCC 1.9313</strain>
    </source>
</reference>
<dbReference type="InterPro" id="IPR006102">
    <property type="entry name" value="Ig-like_GH2"/>
</dbReference>
<dbReference type="Pfam" id="PF02837">
    <property type="entry name" value="Glyco_hydro_2_N"/>
    <property type="match status" value="1"/>
</dbReference>
<comment type="similarity">
    <text evidence="4 12">Belongs to the glycosyl hydrolase 2 family.</text>
</comment>
<dbReference type="Pfam" id="PF16353">
    <property type="entry name" value="LacZ_4"/>
    <property type="match status" value="1"/>
</dbReference>
<dbReference type="InterPro" id="IPR023232">
    <property type="entry name" value="Glyco_hydro_2_AS"/>
</dbReference>
<dbReference type="SUPFAM" id="SSF49785">
    <property type="entry name" value="Galactose-binding domain-like"/>
    <property type="match status" value="1"/>
</dbReference>
<dbReference type="PROSITE" id="PS00608">
    <property type="entry name" value="GLYCOSYL_HYDROL_F2_2"/>
    <property type="match status" value="1"/>
</dbReference>
<dbReference type="PROSITE" id="PS00719">
    <property type="entry name" value="GLYCOSYL_HYDROL_F2_1"/>
    <property type="match status" value="1"/>
</dbReference>
<dbReference type="InterPro" id="IPR011013">
    <property type="entry name" value="Gal_mutarotase_sf_dom"/>
</dbReference>
<comment type="cofactor">
    <cofactor evidence="2">
        <name>Ca(2+)</name>
        <dbReference type="ChEBI" id="CHEBI:29108"/>
    </cofactor>
</comment>
<dbReference type="EMBL" id="PVTH01000001">
    <property type="protein sequence ID" value="PRY55156.1"/>
    <property type="molecule type" value="Genomic_DNA"/>
</dbReference>
<dbReference type="InterPro" id="IPR004199">
    <property type="entry name" value="B-gal_small/dom_5"/>
</dbReference>
<keyword evidence="10 12" id="KW-0326">Glycosidase</keyword>
<evidence type="ECO:0000313" key="15">
    <source>
        <dbReference type="EMBL" id="PRY55156.1"/>
    </source>
</evidence>
<dbReference type="Pfam" id="PF00703">
    <property type="entry name" value="Glyco_hydro_2"/>
    <property type="match status" value="1"/>
</dbReference>
<keyword evidence="8 12" id="KW-0378">Hydrolase</keyword>
<dbReference type="EC" id="3.2.1.23" evidence="6 12"/>
<dbReference type="Gene3D" id="2.60.40.10">
    <property type="entry name" value="Immunoglobulins"/>
    <property type="match status" value="2"/>
</dbReference>
<keyword evidence="16" id="KW-1185">Reference proteome</keyword>
<dbReference type="InterPro" id="IPR006104">
    <property type="entry name" value="Glyco_hydro_2_N"/>
</dbReference>
<dbReference type="Gene3D" id="3.20.20.80">
    <property type="entry name" value="Glycosidases"/>
    <property type="match status" value="1"/>
</dbReference>
<dbReference type="PRINTS" id="PR00132">
    <property type="entry name" value="GLHYDRLASE2"/>
</dbReference>
<comment type="cofactor">
    <cofactor evidence="3">
        <name>Na(+)</name>
        <dbReference type="ChEBI" id="CHEBI:29101"/>
    </cofactor>
</comment>
<dbReference type="SUPFAM" id="SSF74650">
    <property type="entry name" value="Galactose mutarotase-like"/>
    <property type="match status" value="1"/>
</dbReference>
<dbReference type="InterPro" id="IPR023230">
    <property type="entry name" value="Glyco_hydro_2_CS"/>
</dbReference>
<evidence type="ECO:0000256" key="10">
    <source>
        <dbReference type="ARBA" id="ARBA00023295"/>
    </source>
</evidence>
<comment type="subunit">
    <text evidence="5">Monomer.</text>
</comment>
<keyword evidence="9" id="KW-0106">Calcium</keyword>
<evidence type="ECO:0000256" key="6">
    <source>
        <dbReference type="ARBA" id="ARBA00012756"/>
    </source>
</evidence>
<dbReference type="Pfam" id="PF02836">
    <property type="entry name" value="Glyco_hydro_2_C"/>
    <property type="match status" value="1"/>
</dbReference>